<feature type="region of interest" description="Disordered" evidence="3">
    <location>
        <begin position="78"/>
        <end position="116"/>
    </location>
</feature>
<dbReference type="InterPro" id="IPR000504">
    <property type="entry name" value="RRM_dom"/>
</dbReference>
<dbReference type="Proteomes" id="UP000887540">
    <property type="component" value="Unplaced"/>
</dbReference>
<sequence length="230" mass="26827">MANDCRVFIGRLPHDARERDIDKLFRDFRIRDINLKQGYGFVDLDSPRDAEDACYELNGKSLLGSRIVVEMSKPKRRYDDDYGRGRDRYDSRNGGYGGRRNDYGRGRGGGRPGGPYSTKYRCVVENLSHNLDWKDLKDMFAGTTYADAHKKREGEGIVHFETYEDLKRAIKEFDGKEVEGKRIRLTEETDREDRHRSRSRSTRSRSHSPRKDRSRSRSPTYSRSRSASRD</sequence>
<evidence type="ECO:0000259" key="4">
    <source>
        <dbReference type="PROSITE" id="PS50102"/>
    </source>
</evidence>
<keyword evidence="5" id="KW-1185">Reference proteome</keyword>
<dbReference type="PANTHER" id="PTHR23003">
    <property type="entry name" value="RNA RECOGNITION MOTIF RRM DOMAIN CONTAINING PROTEIN"/>
    <property type="match status" value="1"/>
</dbReference>
<evidence type="ECO:0000256" key="1">
    <source>
        <dbReference type="ARBA" id="ARBA00022884"/>
    </source>
</evidence>
<feature type="compositionally biased region" description="Basic and acidic residues" evidence="3">
    <location>
        <begin position="178"/>
        <end position="195"/>
    </location>
</feature>
<evidence type="ECO:0000256" key="3">
    <source>
        <dbReference type="SAM" id="MobiDB-lite"/>
    </source>
</evidence>
<dbReference type="WBParaSite" id="ACRNAN_scaffold13213.g31588.t1">
    <property type="protein sequence ID" value="ACRNAN_scaffold13213.g31588.t1"/>
    <property type="gene ID" value="ACRNAN_scaffold13213.g31588"/>
</dbReference>
<dbReference type="GO" id="GO:0003729">
    <property type="term" value="F:mRNA binding"/>
    <property type="evidence" value="ECO:0007669"/>
    <property type="project" value="TreeGrafter"/>
</dbReference>
<keyword evidence="1 2" id="KW-0694">RNA-binding</keyword>
<feature type="domain" description="RRM" evidence="4">
    <location>
        <begin position="120"/>
        <end position="190"/>
    </location>
</feature>
<protein>
    <submittedName>
        <fullName evidence="6">RRM domain-containing protein</fullName>
    </submittedName>
</protein>
<dbReference type="SMART" id="SM00360">
    <property type="entry name" value="RRM"/>
    <property type="match status" value="2"/>
</dbReference>
<dbReference type="PROSITE" id="PS50102">
    <property type="entry name" value="RRM"/>
    <property type="match status" value="2"/>
</dbReference>
<dbReference type="InterPro" id="IPR035979">
    <property type="entry name" value="RBD_domain_sf"/>
</dbReference>
<proteinExistence type="predicted"/>
<evidence type="ECO:0000313" key="6">
    <source>
        <dbReference type="WBParaSite" id="ACRNAN_scaffold13213.g31588.t1"/>
    </source>
</evidence>
<dbReference type="GO" id="GO:0005634">
    <property type="term" value="C:nucleus"/>
    <property type="evidence" value="ECO:0007669"/>
    <property type="project" value="TreeGrafter"/>
</dbReference>
<feature type="region of interest" description="Disordered" evidence="3">
    <location>
        <begin position="178"/>
        <end position="230"/>
    </location>
</feature>
<evidence type="ECO:0000256" key="2">
    <source>
        <dbReference type="PROSITE-ProRule" id="PRU00176"/>
    </source>
</evidence>
<dbReference type="AlphaFoldDB" id="A0A914CQ42"/>
<dbReference type="PANTHER" id="PTHR23003:SF51">
    <property type="entry name" value="SERINE-ARGININE PROTEIN 55"/>
    <property type="match status" value="1"/>
</dbReference>
<dbReference type="Pfam" id="PF00076">
    <property type="entry name" value="RRM_1"/>
    <property type="match status" value="2"/>
</dbReference>
<reference evidence="6" key="1">
    <citation type="submission" date="2022-11" db="UniProtKB">
        <authorList>
            <consortium name="WormBaseParasite"/>
        </authorList>
    </citation>
    <scope>IDENTIFICATION</scope>
</reference>
<name>A0A914CQ42_9BILA</name>
<dbReference type="SUPFAM" id="SSF54928">
    <property type="entry name" value="RNA-binding domain, RBD"/>
    <property type="match status" value="1"/>
</dbReference>
<dbReference type="GO" id="GO:0005737">
    <property type="term" value="C:cytoplasm"/>
    <property type="evidence" value="ECO:0007669"/>
    <property type="project" value="TreeGrafter"/>
</dbReference>
<dbReference type="Gene3D" id="3.30.70.330">
    <property type="match status" value="2"/>
</dbReference>
<evidence type="ECO:0000313" key="5">
    <source>
        <dbReference type="Proteomes" id="UP000887540"/>
    </source>
</evidence>
<feature type="compositionally biased region" description="Basic residues" evidence="3">
    <location>
        <begin position="196"/>
        <end position="216"/>
    </location>
</feature>
<feature type="compositionally biased region" description="Basic and acidic residues" evidence="3">
    <location>
        <begin position="78"/>
        <end position="91"/>
    </location>
</feature>
<organism evidence="5 6">
    <name type="scientific">Acrobeloides nanus</name>
    <dbReference type="NCBI Taxonomy" id="290746"/>
    <lineage>
        <taxon>Eukaryota</taxon>
        <taxon>Metazoa</taxon>
        <taxon>Ecdysozoa</taxon>
        <taxon>Nematoda</taxon>
        <taxon>Chromadorea</taxon>
        <taxon>Rhabditida</taxon>
        <taxon>Tylenchina</taxon>
        <taxon>Cephalobomorpha</taxon>
        <taxon>Cephaloboidea</taxon>
        <taxon>Cephalobidae</taxon>
        <taxon>Acrobeloides</taxon>
    </lineage>
</organism>
<accession>A0A914CQ42</accession>
<dbReference type="InterPro" id="IPR012677">
    <property type="entry name" value="Nucleotide-bd_a/b_plait_sf"/>
</dbReference>
<feature type="domain" description="RRM" evidence="4">
    <location>
        <begin position="5"/>
        <end position="74"/>
    </location>
</feature>
<dbReference type="InterPro" id="IPR050374">
    <property type="entry name" value="RRT5_SRSF_SR"/>
</dbReference>
<feature type="compositionally biased region" description="Low complexity" evidence="3">
    <location>
        <begin position="217"/>
        <end position="230"/>
    </location>
</feature>